<dbReference type="SMART" id="SM00849">
    <property type="entry name" value="Lactamase_B"/>
    <property type="match status" value="1"/>
</dbReference>
<dbReference type="InterPro" id="IPR004797">
    <property type="entry name" value="Competence_ComEC/Rec2"/>
</dbReference>
<feature type="transmembrane region" description="Helical" evidence="6">
    <location>
        <begin position="478"/>
        <end position="500"/>
    </location>
</feature>
<feature type="transmembrane region" description="Helical" evidence="6">
    <location>
        <begin position="333"/>
        <end position="350"/>
    </location>
</feature>
<evidence type="ECO:0000256" key="4">
    <source>
        <dbReference type="ARBA" id="ARBA00022989"/>
    </source>
</evidence>
<feature type="transmembrane region" description="Helical" evidence="6">
    <location>
        <begin position="275"/>
        <end position="296"/>
    </location>
</feature>
<keyword evidence="4 6" id="KW-1133">Transmembrane helix</keyword>
<feature type="domain" description="Metallo-beta-lactamase" evidence="7">
    <location>
        <begin position="560"/>
        <end position="756"/>
    </location>
</feature>
<feature type="transmembrane region" description="Helical" evidence="6">
    <location>
        <begin position="40"/>
        <end position="57"/>
    </location>
</feature>
<dbReference type="InterPro" id="IPR052159">
    <property type="entry name" value="Competence_DNA_uptake"/>
</dbReference>
<feature type="transmembrane region" description="Helical" evidence="6">
    <location>
        <begin position="357"/>
        <end position="378"/>
    </location>
</feature>
<evidence type="ECO:0000313" key="9">
    <source>
        <dbReference type="Proteomes" id="UP001177769"/>
    </source>
</evidence>
<dbReference type="NCBIfam" id="TIGR00361">
    <property type="entry name" value="ComEC_Rec2"/>
    <property type="match status" value="1"/>
</dbReference>
<dbReference type="EMBL" id="CP116346">
    <property type="protein sequence ID" value="WIT11603.1"/>
    <property type="molecule type" value="Genomic_DNA"/>
</dbReference>
<gene>
    <name evidence="8" type="ORF">PFX98_22370</name>
</gene>
<protein>
    <submittedName>
        <fullName evidence="8">DNA internalization-related competence protein ComEC/Rec2</fullName>
    </submittedName>
</protein>
<dbReference type="AlphaFoldDB" id="A0AA95SKY3"/>
<proteinExistence type="predicted"/>
<dbReference type="CDD" id="cd07731">
    <property type="entry name" value="ComA-like_MBL-fold"/>
    <property type="match status" value="1"/>
</dbReference>
<feature type="transmembrane region" description="Helical" evidence="6">
    <location>
        <begin position="506"/>
        <end position="525"/>
    </location>
</feature>
<keyword evidence="2" id="KW-1003">Cell membrane</keyword>
<reference evidence="8" key="1">
    <citation type="submission" date="2023-01" db="EMBL/GenBank/DDBJ databases">
        <title>Whole genome sequence of Paucibacter sp. S2-9 isolated from pond sediment.</title>
        <authorList>
            <person name="Jung J.Y."/>
        </authorList>
    </citation>
    <scope>NUCLEOTIDE SEQUENCE</scope>
    <source>
        <strain evidence="8">S2-9</strain>
    </source>
</reference>
<keyword evidence="5 6" id="KW-0472">Membrane</keyword>
<feature type="transmembrane region" description="Helical" evidence="6">
    <location>
        <begin position="420"/>
        <end position="438"/>
    </location>
</feature>
<dbReference type="Pfam" id="PF13567">
    <property type="entry name" value="DUF4131"/>
    <property type="match status" value="1"/>
</dbReference>
<feature type="transmembrane region" description="Helical" evidence="6">
    <location>
        <begin position="308"/>
        <end position="327"/>
    </location>
</feature>
<dbReference type="InterPro" id="IPR035681">
    <property type="entry name" value="ComA-like_MBL"/>
</dbReference>
<dbReference type="InterPro" id="IPR036866">
    <property type="entry name" value="RibonucZ/Hydroxyglut_hydro"/>
</dbReference>
<dbReference type="GO" id="GO:0005886">
    <property type="term" value="C:plasma membrane"/>
    <property type="evidence" value="ECO:0007669"/>
    <property type="project" value="UniProtKB-SubCell"/>
</dbReference>
<keyword evidence="9" id="KW-1185">Reference proteome</keyword>
<dbReference type="Pfam" id="PF03772">
    <property type="entry name" value="Competence"/>
    <property type="match status" value="1"/>
</dbReference>
<feature type="transmembrane region" description="Helical" evidence="6">
    <location>
        <begin position="444"/>
        <end position="466"/>
    </location>
</feature>
<dbReference type="KEGG" id="pais:PFX98_22370"/>
<evidence type="ECO:0000256" key="3">
    <source>
        <dbReference type="ARBA" id="ARBA00022692"/>
    </source>
</evidence>
<feature type="transmembrane region" description="Helical" evidence="6">
    <location>
        <begin position="63"/>
        <end position="83"/>
    </location>
</feature>
<feature type="transmembrane region" description="Helical" evidence="6">
    <location>
        <begin position="12"/>
        <end position="28"/>
    </location>
</feature>
<dbReference type="PANTHER" id="PTHR30619">
    <property type="entry name" value="DNA INTERNALIZATION/COMPETENCE PROTEIN COMEC/REC2"/>
    <property type="match status" value="1"/>
</dbReference>
<evidence type="ECO:0000259" key="7">
    <source>
        <dbReference type="SMART" id="SM00849"/>
    </source>
</evidence>
<evidence type="ECO:0000313" key="8">
    <source>
        <dbReference type="EMBL" id="WIT11603.1"/>
    </source>
</evidence>
<name>A0AA95SKY3_9BURK</name>
<dbReference type="InterPro" id="IPR025405">
    <property type="entry name" value="DUF4131"/>
</dbReference>
<evidence type="ECO:0000256" key="1">
    <source>
        <dbReference type="ARBA" id="ARBA00004651"/>
    </source>
</evidence>
<dbReference type="GO" id="GO:0030420">
    <property type="term" value="P:establishment of competence for transformation"/>
    <property type="evidence" value="ECO:0007669"/>
    <property type="project" value="InterPro"/>
</dbReference>
<dbReference type="Proteomes" id="UP001177769">
    <property type="component" value="Chromosome"/>
</dbReference>
<keyword evidence="3 6" id="KW-0812">Transmembrane</keyword>
<dbReference type="InterPro" id="IPR001279">
    <property type="entry name" value="Metallo-B-lactamas"/>
</dbReference>
<accession>A0AA95SKY3</accession>
<evidence type="ECO:0000256" key="6">
    <source>
        <dbReference type="SAM" id="Phobius"/>
    </source>
</evidence>
<dbReference type="SUPFAM" id="SSF56281">
    <property type="entry name" value="Metallo-hydrolase/oxidoreductase"/>
    <property type="match status" value="1"/>
</dbReference>
<dbReference type="NCBIfam" id="TIGR00360">
    <property type="entry name" value="ComEC_N-term"/>
    <property type="match status" value="1"/>
</dbReference>
<organism evidence="8 9">
    <name type="scientific">Paucibacter sediminis</name>
    <dbReference type="NCBI Taxonomy" id="3019553"/>
    <lineage>
        <taxon>Bacteria</taxon>
        <taxon>Pseudomonadati</taxon>
        <taxon>Pseudomonadota</taxon>
        <taxon>Betaproteobacteria</taxon>
        <taxon>Burkholderiales</taxon>
        <taxon>Sphaerotilaceae</taxon>
        <taxon>Roseateles</taxon>
    </lineage>
</organism>
<dbReference type="Gene3D" id="3.60.15.10">
    <property type="entry name" value="Ribonuclease Z/Hydroxyacylglutathione hydrolase-like"/>
    <property type="match status" value="1"/>
</dbReference>
<sequence>MLATTRPAPRAWHGVLLMLAWLGGLALLQQCARLPAPAELAGLLLLAGLALGLARLLPHRRLAYRAGLAALALALLAFAQGAWRAEQRRALELPSAWEGQDLLLRGRIASLPQAVQGHGGAAGWRFEFEPEPAAGDPLTSPPPLPPRLLLSWYGEADGPAPALQAGERWQLPLRLRRVHGLANPWAFDHELWMFERGLRATGVVRPGAAAQRLAAAPWWALLRWRQALRSAIQAQLGSADAASAASAGVLAALSLGDQAAIARHEWDLFRDTSVAHLMSISGLHVTMFAWLAAGLAARLWRRSAWLCLRLPAPLAAEALGVLAAWAYAEFSGWAVPSQRTVWMLLVLALLRLTGWRWPWPMCLLASACVVTLLDPWAIAQPGFWLSFAAVGLLMGSASDSAHAAGSGLAKALHQTLRQALHGQWVATLGLAPLTLLFFQQLSLVGLLANLLAIPLVSFVITPLALLGAASPWLWQLDAWIVQGLLGYLEWLASWPLAVWRVPVAPAWAQLLGLLGGALLVLPLPWRARGLGLLLALPLLWPAPTRPGEGEFELLAADIGQGNAVLVRTAGHALLYDAGPQVAPGIDAGQRVLLPLLRAMGQGRLDLLLLSHRDKDHVGGAGSLLAALPIQGLLSSLEPAHPLLQGGPPAQRCERGQRWRWDGVDFELLHPAAADYAQQPAKSNARSCVLRIISRGGRAALLTGDIEAEQEALLLARGGAVLASEVLLVPHHGSKTSSTEAFIAAVAPRLALVQAGYRNRFGHPALQSLARYQAQGSQLLASPSCGAWGWRSSDGAWWCQRERERRYWHWRDDGPAADEAMGPEPEPGGPAYGF</sequence>
<evidence type="ECO:0000256" key="5">
    <source>
        <dbReference type="ARBA" id="ARBA00023136"/>
    </source>
</evidence>
<dbReference type="Pfam" id="PF00753">
    <property type="entry name" value="Lactamase_B"/>
    <property type="match status" value="1"/>
</dbReference>
<comment type="subcellular location">
    <subcellularLocation>
        <location evidence="1">Cell membrane</location>
        <topology evidence="1">Multi-pass membrane protein</topology>
    </subcellularLocation>
</comment>
<dbReference type="InterPro" id="IPR004477">
    <property type="entry name" value="ComEC_N"/>
</dbReference>
<dbReference type="RefSeq" id="WP_285232688.1">
    <property type="nucleotide sequence ID" value="NZ_CP116346.1"/>
</dbReference>
<dbReference type="PANTHER" id="PTHR30619:SF1">
    <property type="entry name" value="RECOMBINATION PROTEIN 2"/>
    <property type="match status" value="1"/>
</dbReference>
<evidence type="ECO:0000256" key="2">
    <source>
        <dbReference type="ARBA" id="ARBA00022475"/>
    </source>
</evidence>